<gene>
    <name evidence="2" type="ORF">GLOINDRAFT_25944</name>
</gene>
<keyword evidence="1" id="KW-0175">Coiled coil</keyword>
<name>U9UD49_RHIID</name>
<organism evidence="2">
    <name type="scientific">Rhizophagus irregularis (strain DAOM 181602 / DAOM 197198 / MUCL 43194)</name>
    <name type="common">Arbuscular mycorrhizal fungus</name>
    <name type="synonym">Glomus intraradices</name>
    <dbReference type="NCBI Taxonomy" id="747089"/>
    <lineage>
        <taxon>Eukaryota</taxon>
        <taxon>Fungi</taxon>
        <taxon>Fungi incertae sedis</taxon>
        <taxon>Mucoromycota</taxon>
        <taxon>Glomeromycotina</taxon>
        <taxon>Glomeromycetes</taxon>
        <taxon>Glomerales</taxon>
        <taxon>Glomeraceae</taxon>
        <taxon>Rhizophagus</taxon>
    </lineage>
</organism>
<dbReference type="VEuPathDB" id="FungiDB:RhiirFUN_001516"/>
<evidence type="ECO:0000256" key="1">
    <source>
        <dbReference type="SAM" id="Coils"/>
    </source>
</evidence>
<evidence type="ECO:0000313" key="2">
    <source>
        <dbReference type="EMBL" id="ESA13511.1"/>
    </source>
</evidence>
<dbReference type="AlphaFoldDB" id="U9UD49"/>
<accession>U9UD49</accession>
<proteinExistence type="predicted"/>
<dbReference type="EMBL" id="KI283823">
    <property type="protein sequence ID" value="ESA13511.1"/>
    <property type="molecule type" value="Genomic_DNA"/>
</dbReference>
<dbReference type="HOGENOM" id="CLU_3069846_0_0_1"/>
<sequence length="53" mass="6129">MIANIDLKSLLEQYDKTESLVDELSNDLEQLENSKDEMILWKFSHAKNSSNSL</sequence>
<reference evidence="2" key="1">
    <citation type="submission" date="2013-07" db="EMBL/GenBank/DDBJ databases">
        <title>The genome of an arbuscular mycorrhizal fungus provides insights into the evolution of the oldest plant symbiosis.</title>
        <authorList>
            <consortium name="DOE Joint Genome Institute"/>
            <person name="Tisserant E."/>
            <person name="Malbreil M."/>
            <person name="Kuo A."/>
            <person name="Kohler A."/>
            <person name="Symeonidi A."/>
            <person name="Balestrini R."/>
            <person name="Charron P."/>
            <person name="Duensing N."/>
            <person name="Frei-dit-Frey N."/>
            <person name="Gianinazzi-Pearson V."/>
            <person name="Gilbert B."/>
            <person name="Handa Y."/>
            <person name="Hijri M."/>
            <person name="Kaul R."/>
            <person name="Kawaguchi M."/>
            <person name="Krajinski F."/>
            <person name="Lammers P."/>
            <person name="Lapierre D."/>
            <person name="Masclaux F.G."/>
            <person name="Murat C."/>
            <person name="Morin E."/>
            <person name="Ndikumana S."/>
            <person name="Pagni M."/>
            <person name="Petitpierre D."/>
            <person name="Requena N."/>
            <person name="Rosikiewicz P."/>
            <person name="Riley R."/>
            <person name="Saito K."/>
            <person name="San Clemente H."/>
            <person name="Shapiro H."/>
            <person name="van Tuinen D."/>
            <person name="Becard G."/>
            <person name="Bonfante P."/>
            <person name="Paszkowski U."/>
            <person name="Shachar-Hill Y."/>
            <person name="Young J.P."/>
            <person name="Sanders I.R."/>
            <person name="Henrissat B."/>
            <person name="Rensing S.A."/>
            <person name="Grigoriev I.V."/>
            <person name="Corradi N."/>
            <person name="Roux C."/>
            <person name="Martin F."/>
        </authorList>
    </citation>
    <scope>NUCLEOTIDE SEQUENCE</scope>
    <source>
        <strain evidence="2">DAOM 197198</strain>
    </source>
</reference>
<feature type="coiled-coil region" evidence="1">
    <location>
        <begin position="7"/>
        <end position="34"/>
    </location>
</feature>
<protein>
    <submittedName>
        <fullName evidence="2">Uncharacterized protein</fullName>
    </submittedName>
</protein>